<comment type="caution">
    <text evidence="1">The sequence shown here is derived from an EMBL/GenBank/DDBJ whole genome shotgun (WGS) entry which is preliminary data.</text>
</comment>
<dbReference type="EMBL" id="MU150284">
    <property type="protein sequence ID" value="KAF9461453.1"/>
    <property type="molecule type" value="Genomic_DNA"/>
</dbReference>
<evidence type="ECO:0000313" key="2">
    <source>
        <dbReference type="Proteomes" id="UP000807353"/>
    </source>
</evidence>
<protein>
    <submittedName>
        <fullName evidence="1">Uncharacterized protein</fullName>
    </submittedName>
</protein>
<sequence>MLEKVKHNGHDGGRMELTLMRNWVMTHLIYEYILSLPEDAHDIEKGYIDRIIRTEARENRGGIMTELAMYRAEASAGNGVSLPRRVSKLFNVSNILPDGQSYSLLLHYLQNLWPDLNIQSDNSMEEGTYFYRSTTCRPLTYVRKDGIRYGSIANKRTKADSLAFISDGPNHRVPVEIIALLSVKLSGQPPHVCAVVHRMRKDDDIPALPWDLYASTLGIHTTYANEFDAPEVVSISKIDSPLALILVHSRVLQKDLCISVSFDHVGSEPNNMFEDNDNDD</sequence>
<dbReference type="OrthoDB" id="3248986at2759"/>
<gene>
    <name evidence="1" type="ORF">BDZ94DRAFT_1310595</name>
</gene>
<reference evidence="1" key="1">
    <citation type="submission" date="2020-11" db="EMBL/GenBank/DDBJ databases">
        <authorList>
            <consortium name="DOE Joint Genome Institute"/>
            <person name="Ahrendt S."/>
            <person name="Riley R."/>
            <person name="Andreopoulos W."/>
            <person name="Labutti K."/>
            <person name="Pangilinan J."/>
            <person name="Ruiz-Duenas F.J."/>
            <person name="Barrasa J.M."/>
            <person name="Sanchez-Garcia M."/>
            <person name="Camarero S."/>
            <person name="Miyauchi S."/>
            <person name="Serrano A."/>
            <person name="Linde D."/>
            <person name="Babiker R."/>
            <person name="Drula E."/>
            <person name="Ayuso-Fernandez I."/>
            <person name="Pacheco R."/>
            <person name="Padilla G."/>
            <person name="Ferreira P."/>
            <person name="Barriuso J."/>
            <person name="Kellner H."/>
            <person name="Castanera R."/>
            <person name="Alfaro M."/>
            <person name="Ramirez L."/>
            <person name="Pisabarro A.G."/>
            <person name="Kuo A."/>
            <person name="Tritt A."/>
            <person name="Lipzen A."/>
            <person name="He G."/>
            <person name="Yan M."/>
            <person name="Ng V."/>
            <person name="Cullen D."/>
            <person name="Martin F."/>
            <person name="Rosso M.-N."/>
            <person name="Henrissat B."/>
            <person name="Hibbett D."/>
            <person name="Martinez A.T."/>
            <person name="Grigoriev I.V."/>
        </authorList>
    </citation>
    <scope>NUCLEOTIDE SEQUENCE</scope>
    <source>
        <strain evidence="1">CBS 247.69</strain>
    </source>
</reference>
<dbReference type="AlphaFoldDB" id="A0A9P6CI25"/>
<evidence type="ECO:0000313" key="1">
    <source>
        <dbReference type="EMBL" id="KAF9461453.1"/>
    </source>
</evidence>
<name>A0A9P6CI25_9AGAR</name>
<proteinExistence type="predicted"/>
<dbReference type="Proteomes" id="UP000807353">
    <property type="component" value="Unassembled WGS sequence"/>
</dbReference>
<accession>A0A9P6CI25</accession>
<organism evidence="1 2">
    <name type="scientific">Collybia nuda</name>
    <dbReference type="NCBI Taxonomy" id="64659"/>
    <lineage>
        <taxon>Eukaryota</taxon>
        <taxon>Fungi</taxon>
        <taxon>Dikarya</taxon>
        <taxon>Basidiomycota</taxon>
        <taxon>Agaricomycotina</taxon>
        <taxon>Agaricomycetes</taxon>
        <taxon>Agaricomycetidae</taxon>
        <taxon>Agaricales</taxon>
        <taxon>Tricholomatineae</taxon>
        <taxon>Clitocybaceae</taxon>
        <taxon>Collybia</taxon>
    </lineage>
</organism>
<keyword evidence="2" id="KW-1185">Reference proteome</keyword>